<evidence type="ECO:0000313" key="3">
    <source>
        <dbReference type="WBParaSite" id="GPUH_0000137901-mRNA-1"/>
    </source>
</evidence>
<keyword evidence="2" id="KW-1185">Reference proteome</keyword>
<evidence type="ECO:0000313" key="2">
    <source>
        <dbReference type="Proteomes" id="UP000271098"/>
    </source>
</evidence>
<protein>
    <submittedName>
        <fullName evidence="3">Pecanex-like protein</fullName>
    </submittedName>
</protein>
<dbReference type="WBParaSite" id="GPUH_0000137901-mRNA-1">
    <property type="protein sequence ID" value="GPUH_0000137901-mRNA-1"/>
    <property type="gene ID" value="GPUH_0000137901"/>
</dbReference>
<reference evidence="3" key="1">
    <citation type="submission" date="2016-06" db="UniProtKB">
        <authorList>
            <consortium name="WormBaseParasite"/>
        </authorList>
    </citation>
    <scope>IDENTIFICATION</scope>
</reference>
<reference evidence="1 2" key="2">
    <citation type="submission" date="2018-11" db="EMBL/GenBank/DDBJ databases">
        <authorList>
            <consortium name="Pathogen Informatics"/>
        </authorList>
    </citation>
    <scope>NUCLEOTIDE SEQUENCE [LARGE SCALE GENOMIC DNA]</scope>
</reference>
<evidence type="ECO:0000313" key="1">
    <source>
        <dbReference type="EMBL" id="VDK29917.1"/>
    </source>
</evidence>
<sequence length="97" mass="11434">MELNCGDEDRVLGKWRNAAYPGATNEAIEIATYFFWMREKLFWKRCISLFIVRAASLDDDEDDDNVDIVLDMANIQYKNLLFTEEDKQKIKEGIFMK</sequence>
<dbReference type="Proteomes" id="UP000271098">
    <property type="component" value="Unassembled WGS sequence"/>
</dbReference>
<proteinExistence type="predicted"/>
<organism evidence="3">
    <name type="scientific">Gongylonema pulchrum</name>
    <dbReference type="NCBI Taxonomy" id="637853"/>
    <lineage>
        <taxon>Eukaryota</taxon>
        <taxon>Metazoa</taxon>
        <taxon>Ecdysozoa</taxon>
        <taxon>Nematoda</taxon>
        <taxon>Chromadorea</taxon>
        <taxon>Rhabditida</taxon>
        <taxon>Spirurina</taxon>
        <taxon>Spiruromorpha</taxon>
        <taxon>Spiruroidea</taxon>
        <taxon>Gongylonematidae</taxon>
        <taxon>Gongylonema</taxon>
    </lineage>
</organism>
<accession>A0A183CY36</accession>
<dbReference type="AlphaFoldDB" id="A0A183CY36"/>
<name>A0A183CY36_9BILA</name>
<dbReference type="EMBL" id="UYRT01001644">
    <property type="protein sequence ID" value="VDK29917.1"/>
    <property type="molecule type" value="Genomic_DNA"/>
</dbReference>
<gene>
    <name evidence="1" type="ORF">GPUH_LOCUS1378</name>
</gene>